<proteinExistence type="predicted"/>
<organism evidence="1">
    <name type="scientific">Rhizophora mucronata</name>
    <name type="common">Asiatic mangrove</name>
    <dbReference type="NCBI Taxonomy" id="61149"/>
    <lineage>
        <taxon>Eukaryota</taxon>
        <taxon>Viridiplantae</taxon>
        <taxon>Streptophyta</taxon>
        <taxon>Embryophyta</taxon>
        <taxon>Tracheophyta</taxon>
        <taxon>Spermatophyta</taxon>
        <taxon>Magnoliopsida</taxon>
        <taxon>eudicotyledons</taxon>
        <taxon>Gunneridae</taxon>
        <taxon>Pentapetalae</taxon>
        <taxon>rosids</taxon>
        <taxon>fabids</taxon>
        <taxon>Malpighiales</taxon>
        <taxon>Rhizophoraceae</taxon>
        <taxon>Rhizophora</taxon>
    </lineage>
</organism>
<dbReference type="EMBL" id="GGEC01033052">
    <property type="protein sequence ID" value="MBX13536.1"/>
    <property type="molecule type" value="Transcribed_RNA"/>
</dbReference>
<sequence>MFKQRVSLLSVAYENRITILSSLRRRRSSGNRTGFTNLSRSCIIIWEAAGI</sequence>
<name>A0A2P2L6F9_RHIMU</name>
<evidence type="ECO:0000313" key="1">
    <source>
        <dbReference type="EMBL" id="MBX13536.1"/>
    </source>
</evidence>
<dbReference type="AlphaFoldDB" id="A0A2P2L6F9"/>
<accession>A0A2P2L6F9</accession>
<reference evidence="1" key="1">
    <citation type="submission" date="2018-02" db="EMBL/GenBank/DDBJ databases">
        <title>Rhizophora mucronata_Transcriptome.</title>
        <authorList>
            <person name="Meera S.P."/>
            <person name="Sreeshan A."/>
            <person name="Augustine A."/>
        </authorList>
    </citation>
    <scope>NUCLEOTIDE SEQUENCE</scope>
    <source>
        <tissue evidence="1">Leaf</tissue>
    </source>
</reference>
<protein>
    <submittedName>
        <fullName evidence="1">Excision repair cross-complementing 1 ercc1</fullName>
    </submittedName>
</protein>